<name>A0A2G9U1Z3_TELCI</name>
<organism evidence="2 3">
    <name type="scientific">Teladorsagia circumcincta</name>
    <name type="common">Brown stomach worm</name>
    <name type="synonym">Ostertagia circumcincta</name>
    <dbReference type="NCBI Taxonomy" id="45464"/>
    <lineage>
        <taxon>Eukaryota</taxon>
        <taxon>Metazoa</taxon>
        <taxon>Ecdysozoa</taxon>
        <taxon>Nematoda</taxon>
        <taxon>Chromadorea</taxon>
        <taxon>Rhabditida</taxon>
        <taxon>Rhabditina</taxon>
        <taxon>Rhabditomorpha</taxon>
        <taxon>Strongyloidea</taxon>
        <taxon>Trichostrongylidae</taxon>
        <taxon>Teladorsagia</taxon>
    </lineage>
</organism>
<dbReference type="Gene3D" id="3.30.420.10">
    <property type="entry name" value="Ribonuclease H-like superfamily/Ribonuclease H"/>
    <property type="match status" value="1"/>
</dbReference>
<protein>
    <submittedName>
        <fullName evidence="2">Transposase</fullName>
    </submittedName>
</protein>
<feature type="region of interest" description="Disordered" evidence="1">
    <location>
        <begin position="1"/>
        <end position="30"/>
    </location>
</feature>
<sequence length="191" mass="21858">DFNSKVFDPSDRNEFHSRRDMEEAHHSEGTVNRSTVGNWYKRFAAGDTSLEASAVDNHEILIMMNCYEVSQRTRKPLRLKSRDSLADLETGDESWLMYDNNKGTAVWLPRGAEPSTQTKPNPHQRKHLLSVWWDMKGPVYYELLHAGKTVTAAVYIDQLQHLADVFRENAKDDRKCTCSTTTRAHTSVGES</sequence>
<dbReference type="PANTHER" id="PTHR46060">
    <property type="entry name" value="MARINER MOS1 TRANSPOSASE-LIKE PROTEIN"/>
    <property type="match status" value="1"/>
</dbReference>
<reference evidence="2 3" key="1">
    <citation type="submission" date="2015-09" db="EMBL/GenBank/DDBJ databases">
        <title>Draft genome of the parasitic nematode Teladorsagia circumcincta isolate WARC Sus (inbred).</title>
        <authorList>
            <person name="Mitreva M."/>
        </authorList>
    </citation>
    <scope>NUCLEOTIDE SEQUENCE [LARGE SCALE GENOMIC DNA]</scope>
    <source>
        <strain evidence="2 3">S</strain>
    </source>
</reference>
<dbReference type="InterPro" id="IPR001888">
    <property type="entry name" value="Transposase_1"/>
</dbReference>
<dbReference type="OrthoDB" id="9970333at2759"/>
<evidence type="ECO:0000256" key="1">
    <source>
        <dbReference type="SAM" id="MobiDB-lite"/>
    </source>
</evidence>
<evidence type="ECO:0000313" key="2">
    <source>
        <dbReference type="EMBL" id="PIO64205.1"/>
    </source>
</evidence>
<dbReference type="InterPro" id="IPR052709">
    <property type="entry name" value="Transposase-MT_Hybrid"/>
</dbReference>
<proteinExistence type="predicted"/>
<feature type="non-terminal residue" evidence="2">
    <location>
        <position position="1"/>
    </location>
</feature>
<gene>
    <name evidence="2" type="ORF">TELCIR_14175</name>
</gene>
<feature type="compositionally biased region" description="Basic and acidic residues" evidence="1">
    <location>
        <begin position="8"/>
        <end position="28"/>
    </location>
</feature>
<dbReference type="Proteomes" id="UP000230423">
    <property type="component" value="Unassembled WGS sequence"/>
</dbReference>
<keyword evidence="3" id="KW-1185">Reference proteome</keyword>
<dbReference type="PANTHER" id="PTHR46060:SF1">
    <property type="entry name" value="MARINER MOS1 TRANSPOSASE-LIKE PROTEIN"/>
    <property type="match status" value="1"/>
</dbReference>
<accession>A0A2G9U1Z3</accession>
<dbReference type="InterPro" id="IPR036397">
    <property type="entry name" value="RNaseH_sf"/>
</dbReference>
<evidence type="ECO:0000313" key="3">
    <source>
        <dbReference type="Proteomes" id="UP000230423"/>
    </source>
</evidence>
<dbReference type="GO" id="GO:0003676">
    <property type="term" value="F:nucleic acid binding"/>
    <property type="evidence" value="ECO:0007669"/>
    <property type="project" value="InterPro"/>
</dbReference>
<dbReference type="Pfam" id="PF01359">
    <property type="entry name" value="Transposase_1"/>
    <property type="match status" value="1"/>
</dbReference>
<dbReference type="EMBL" id="KZ350122">
    <property type="protein sequence ID" value="PIO64205.1"/>
    <property type="molecule type" value="Genomic_DNA"/>
</dbReference>
<dbReference type="AlphaFoldDB" id="A0A2G9U1Z3"/>